<dbReference type="Gene3D" id="1.10.10.60">
    <property type="entry name" value="Homeodomain-like"/>
    <property type="match status" value="1"/>
</dbReference>
<dbReference type="SUPFAM" id="SSF57903">
    <property type="entry name" value="FYVE/PHD zinc finger"/>
    <property type="match status" value="1"/>
</dbReference>
<keyword evidence="11" id="KW-1185">Reference proteome</keyword>
<dbReference type="EMBL" id="CAWYQH010000174">
    <property type="protein sequence ID" value="CAK8697963.1"/>
    <property type="molecule type" value="Genomic_DNA"/>
</dbReference>
<proteinExistence type="predicted"/>
<evidence type="ECO:0000256" key="1">
    <source>
        <dbReference type="ARBA" id="ARBA00004123"/>
    </source>
</evidence>
<dbReference type="Pfam" id="PF03184">
    <property type="entry name" value="DDE_1"/>
    <property type="match status" value="1"/>
</dbReference>
<feature type="region of interest" description="Disordered" evidence="8">
    <location>
        <begin position="561"/>
        <end position="602"/>
    </location>
</feature>
<keyword evidence="2" id="KW-0479">Metal-binding</keyword>
<feature type="compositionally biased region" description="Polar residues" evidence="8">
    <location>
        <begin position="562"/>
        <end position="579"/>
    </location>
</feature>
<dbReference type="Pfam" id="PF05225">
    <property type="entry name" value="HTH_psq"/>
    <property type="match status" value="1"/>
</dbReference>
<dbReference type="CDD" id="cd15517">
    <property type="entry name" value="PHD_TCF19_like"/>
    <property type="match status" value="1"/>
</dbReference>
<dbReference type="InterPro" id="IPR007889">
    <property type="entry name" value="HTH_Psq"/>
</dbReference>
<dbReference type="SUPFAM" id="SSF46689">
    <property type="entry name" value="Homeodomain-like"/>
    <property type="match status" value="1"/>
</dbReference>
<dbReference type="InterPro" id="IPR001965">
    <property type="entry name" value="Znf_PHD"/>
</dbReference>
<evidence type="ECO:0000313" key="10">
    <source>
        <dbReference type="EMBL" id="CAK8697963.1"/>
    </source>
</evidence>
<feature type="DNA-binding region" description="H-T-H motif" evidence="7">
    <location>
        <begin position="35"/>
        <end position="55"/>
    </location>
</feature>
<gene>
    <name evidence="10" type="ORF">CVLEPA_LOCUS31440</name>
</gene>
<keyword evidence="5 7" id="KW-0238">DNA-binding</keyword>
<dbReference type="InterPro" id="IPR036397">
    <property type="entry name" value="RNaseH_sf"/>
</dbReference>
<dbReference type="InterPro" id="IPR009057">
    <property type="entry name" value="Homeodomain-like_sf"/>
</dbReference>
<comment type="subcellular location">
    <subcellularLocation>
        <location evidence="1 7">Nucleus</location>
    </subcellularLocation>
</comment>
<evidence type="ECO:0000256" key="4">
    <source>
        <dbReference type="ARBA" id="ARBA00022833"/>
    </source>
</evidence>
<evidence type="ECO:0000256" key="7">
    <source>
        <dbReference type="PROSITE-ProRule" id="PRU00320"/>
    </source>
</evidence>
<feature type="compositionally biased region" description="Basic residues" evidence="8">
    <location>
        <begin position="586"/>
        <end position="601"/>
    </location>
</feature>
<evidence type="ECO:0000256" key="3">
    <source>
        <dbReference type="ARBA" id="ARBA00022771"/>
    </source>
</evidence>
<evidence type="ECO:0000256" key="8">
    <source>
        <dbReference type="SAM" id="MobiDB-lite"/>
    </source>
</evidence>
<comment type="caution">
    <text evidence="10">The sequence shown here is derived from an EMBL/GenBank/DDBJ whole genome shotgun (WGS) entry which is preliminary data.</text>
</comment>
<dbReference type="PANTHER" id="PTHR19303">
    <property type="entry name" value="TRANSPOSON"/>
    <property type="match status" value="1"/>
</dbReference>
<evidence type="ECO:0000259" key="9">
    <source>
        <dbReference type="PROSITE" id="PS50960"/>
    </source>
</evidence>
<dbReference type="Gene3D" id="3.30.40.10">
    <property type="entry name" value="Zinc/RING finger domain, C3HC4 (zinc finger)"/>
    <property type="match status" value="1"/>
</dbReference>
<dbReference type="PANTHER" id="PTHR19303:SF74">
    <property type="entry name" value="POGO TRANSPOSABLE ELEMENT WITH KRAB DOMAIN"/>
    <property type="match status" value="1"/>
</dbReference>
<evidence type="ECO:0000256" key="2">
    <source>
        <dbReference type="ARBA" id="ARBA00022723"/>
    </source>
</evidence>
<dbReference type="Pfam" id="PF03221">
    <property type="entry name" value="HTH_Tnp_Tc5"/>
    <property type="match status" value="1"/>
</dbReference>
<evidence type="ECO:0000256" key="6">
    <source>
        <dbReference type="ARBA" id="ARBA00023242"/>
    </source>
</evidence>
<organism evidence="10 11">
    <name type="scientific">Clavelina lepadiformis</name>
    <name type="common">Light-bulb sea squirt</name>
    <name type="synonym">Ascidia lepadiformis</name>
    <dbReference type="NCBI Taxonomy" id="159417"/>
    <lineage>
        <taxon>Eukaryota</taxon>
        <taxon>Metazoa</taxon>
        <taxon>Chordata</taxon>
        <taxon>Tunicata</taxon>
        <taxon>Ascidiacea</taxon>
        <taxon>Aplousobranchia</taxon>
        <taxon>Clavelinidae</taxon>
        <taxon>Clavelina</taxon>
    </lineage>
</organism>
<protein>
    <recommendedName>
        <fullName evidence="9">HTH psq-type domain-containing protein</fullName>
    </recommendedName>
</protein>
<dbReference type="InterPro" id="IPR006600">
    <property type="entry name" value="HTH_CenpB_DNA-bd_dom"/>
</dbReference>
<keyword evidence="6 7" id="KW-0539">Nucleus</keyword>
<dbReference type="PROSITE" id="PS50960">
    <property type="entry name" value="HTH_PSQ"/>
    <property type="match status" value="1"/>
</dbReference>
<evidence type="ECO:0000256" key="5">
    <source>
        <dbReference type="ARBA" id="ARBA00023125"/>
    </source>
</evidence>
<name>A0ABP0H335_CLALP</name>
<keyword evidence="4" id="KW-0862">Zinc</keyword>
<accession>A0ABP0H335</accession>
<dbReference type="InterPro" id="IPR050863">
    <property type="entry name" value="CenT-Element_Derived"/>
</dbReference>
<feature type="domain" description="HTH psq-type" evidence="9">
    <location>
        <begin position="1"/>
        <end position="59"/>
    </location>
</feature>
<dbReference type="Proteomes" id="UP001642483">
    <property type="component" value="Unassembled WGS sequence"/>
</dbReference>
<dbReference type="InterPro" id="IPR011011">
    <property type="entry name" value="Znf_FYVE_PHD"/>
</dbReference>
<dbReference type="InterPro" id="IPR004875">
    <property type="entry name" value="DDE_SF_endonuclease_dom"/>
</dbReference>
<reference evidence="10 11" key="1">
    <citation type="submission" date="2024-02" db="EMBL/GenBank/DDBJ databases">
        <authorList>
            <person name="Daric V."/>
            <person name="Darras S."/>
        </authorList>
    </citation>
    <scope>NUCLEOTIDE SEQUENCE [LARGE SCALE GENOMIC DNA]</scope>
</reference>
<keyword evidence="3" id="KW-0863">Zinc-finger</keyword>
<dbReference type="SMART" id="SM00249">
    <property type="entry name" value="PHD"/>
    <property type="match status" value="1"/>
</dbReference>
<evidence type="ECO:0000313" key="11">
    <source>
        <dbReference type="Proteomes" id="UP001642483"/>
    </source>
</evidence>
<dbReference type="Gene3D" id="3.30.420.10">
    <property type="entry name" value="Ribonuclease H-like superfamily/Ribonuclease H"/>
    <property type="match status" value="1"/>
</dbReference>
<sequence>MTTRAERKSKGVYGKWDEEAMRHAIEAVRDGTMGTKKAAKQFDVPKTTLLRRLKNMNKIALGSCKMLGRSTDLPEEIENQLAKHIEDMEARLYGLTLMDLQKLAFQIAEANNISTRFNKEKKIAGYEWVKGFLKRHPAISLRSPEATSLARASGFNKPQIVKFFELIREIYEKNNLTAARIYNMDKSGINVVQKLSKVLAKKGKHQVGSITSQERGQNVTVICCMSAGGNFVPPGFIFPRVRMKDELKDGAPPGSMFTCQKKGWMNNDIFLEWIKHFIQHAKPSQEERVLLILDGHKSHAPNIEALELASKSGVIMLSLPPHTSHRMQPLDLTFFKPLKTYYYQQIEQWLHANPGRAISAFQICRLFGLAYGKAANVSCAVNGFRKAGIYPVNMLVFNDSDFAAADVTDQPDPAENSDDPIATTSSALVENASSAAVNTTTSTPSANAILSPVTTTILTPVTTASTSPSLVGTTLRPILEISTNDSLFPVEEPASVITDTPACINKTAEISNLVSDMQASPVGLPSSSFYSEKKKIVVTVTDISPLPKRIRSMNPATKWRKSSSATILTSSPHKNTLNTRDSDVTKRKRGGAQKTKQKRGRKTENKQNSICLVCGDSADEDWIQCKNCKEWAHEDCADIRDSKYYYCDNCS</sequence>
<dbReference type="InterPro" id="IPR013083">
    <property type="entry name" value="Znf_RING/FYVE/PHD"/>
</dbReference>